<keyword evidence="2 3" id="KW-0786">Thiamine pyrophosphate</keyword>
<organism evidence="8 9">
    <name type="scientific">Chitinophaga filiformis</name>
    <name type="common">Myxococcus filiformis</name>
    <name type="synonym">Flexibacter filiformis</name>
    <dbReference type="NCBI Taxonomy" id="104663"/>
    <lineage>
        <taxon>Bacteria</taxon>
        <taxon>Pseudomonadati</taxon>
        <taxon>Bacteroidota</taxon>
        <taxon>Chitinophagia</taxon>
        <taxon>Chitinophagales</taxon>
        <taxon>Chitinophagaceae</taxon>
        <taxon>Chitinophaga</taxon>
    </lineage>
</organism>
<comment type="domain">
    <text evidence="3">Has 4 domains; the Pyr domain which binds the pyrimidine moiety of the thiamine pyrophosphate cofactor, the FAD-binding domain, the PP-binding domain which binds the pyrophosphate portion of thiamine pyrophosphate and the C-terminal membrane binding region. The C-terminus is held closely against the rest of the protein and covers the active site; during activation it unfolds from the rest of the protein and forms an amphipathic helix upon membrane binding, exposing the active site.</text>
</comment>
<feature type="binding site" evidence="3">
    <location>
        <position position="462"/>
    </location>
    <ligand>
        <name>Mg(2+)</name>
        <dbReference type="ChEBI" id="CHEBI:18420"/>
    </ligand>
</feature>
<feature type="binding site" evidence="3">
    <location>
        <position position="50"/>
    </location>
    <ligand>
        <name>thiamine diphosphate</name>
        <dbReference type="ChEBI" id="CHEBI:58937"/>
    </ligand>
</feature>
<dbReference type="InterPro" id="IPR047210">
    <property type="entry name" value="TPP_PYR_POXB-like"/>
</dbReference>
<feature type="region of interest" description="Membrane-binding domain" evidence="3">
    <location>
        <begin position="533"/>
        <end position="574"/>
    </location>
</feature>
<feature type="binding site" evidence="3">
    <location>
        <begin position="251"/>
        <end position="254"/>
    </location>
    <ligand>
        <name>FAD</name>
        <dbReference type="ChEBI" id="CHEBI:57692"/>
    </ligand>
</feature>
<protein>
    <recommendedName>
        <fullName evidence="3">Pyruvate dehydrogenase [ubiquinone]</fullName>
        <ecNumber evidence="3">1.2.5.1</ecNumber>
    </recommendedName>
    <alternativeName>
        <fullName evidence="3">Pyruvate oxidase</fullName>
        <shortName evidence="3">POX</shortName>
    </alternativeName>
    <alternativeName>
        <fullName evidence="3">Pyruvate:ubiquinone-8 oxidoreductase</fullName>
    </alternativeName>
</protein>
<accession>A0ABY4I7F2</accession>
<dbReference type="EC" id="1.2.5.1" evidence="3"/>
<dbReference type="InterPro" id="IPR011766">
    <property type="entry name" value="TPP_enzyme_TPP-bd"/>
</dbReference>
<keyword evidence="3 8" id="KW-0670">Pyruvate</keyword>
<evidence type="ECO:0000256" key="2">
    <source>
        <dbReference type="ARBA" id="ARBA00023052"/>
    </source>
</evidence>
<keyword evidence="3" id="KW-0472">Membrane</keyword>
<evidence type="ECO:0000256" key="4">
    <source>
        <dbReference type="RuleBase" id="RU362132"/>
    </source>
</evidence>
<dbReference type="PROSITE" id="PS00187">
    <property type="entry name" value="TPP_ENZYMES"/>
    <property type="match status" value="1"/>
</dbReference>
<dbReference type="RefSeq" id="WP_247814109.1">
    <property type="nucleotide sequence ID" value="NZ_CP095855.1"/>
</dbReference>
<keyword evidence="3" id="KW-0547">Nucleotide-binding</keyword>
<comment type="similarity">
    <text evidence="1 3 4">Belongs to the TPP enzyme family.</text>
</comment>
<dbReference type="InterPro" id="IPR012001">
    <property type="entry name" value="Thiamin_PyroP_enz_TPP-bd_dom"/>
</dbReference>
<dbReference type="InterPro" id="IPR029035">
    <property type="entry name" value="DHS-like_NAD/FAD-binding_dom"/>
</dbReference>
<feature type="binding site" evidence="3">
    <location>
        <begin position="408"/>
        <end position="410"/>
    </location>
    <ligand>
        <name>thiamine diphosphate</name>
        <dbReference type="ChEBI" id="CHEBI:58937"/>
    </ligand>
</feature>
<comment type="cofactor">
    <cofactor evidence="3">
        <name>thiamine diphosphate</name>
        <dbReference type="ChEBI" id="CHEBI:58937"/>
    </cofactor>
    <text evidence="3">Binds 1 thiamine pyrophosphate per subunit.</text>
</comment>
<dbReference type="Gene3D" id="3.40.50.1220">
    <property type="entry name" value="TPP-binding domain"/>
    <property type="match status" value="1"/>
</dbReference>
<evidence type="ECO:0000256" key="3">
    <source>
        <dbReference type="HAMAP-Rule" id="MF_00850"/>
    </source>
</evidence>
<comment type="caution">
    <text evidence="3">Lacks conserved residue(s) required for the propagation of feature annotation.</text>
</comment>
<dbReference type="InterPro" id="IPR000399">
    <property type="entry name" value="TPP-bd_CS"/>
</dbReference>
<comment type="activity regulation">
    <text evidence="3">The C-terminus inhibits activity; it has to move for the enzyme to be active. Activated by lipid-binding, which occurs via the C-terminus.</text>
</comment>
<dbReference type="InterPro" id="IPR029061">
    <property type="entry name" value="THDP-binding"/>
</dbReference>
<sequence length="574" mass="62256">MPNTIAAKIVEQLVAAGVKRVHGVVGDSLNSITDEIRQHKEIEWIHYRHEEAAAFAAGAEAQLTGKLAVCAGSCGPGNMHLINGLYDAHRSMAPVLAIAAQIPSTEIGTSYFQETRPEALFRECSHYCETIASARQMPRVLQIAMQHAVGLGGVAVITLSGDVAMQTIESNGLEHSLMISRPTIRPSDTELHKLAELINQSEKITLLCGSGCAGAHDELIAAGEKLLSPMVHALRGKEHVEYDNPFDVGMTGLIGFSSGYHAMENSDLVIMLGTDFPYKDWFPSRAKIAQVDIRAERLGRRCNITLGLVGDVKETLHCLLPLVKRKTDRSYLDRCVEHYRNSRESLESHATGKADKAPIHPEYLAHMIDKLAADDAVFTTDVGEPTVWAARYLRMKKGQRLLGSFNHGSMASAMPQAIGAQLTYPGRQVISLSGDGGFAMMMGDILTIAQYNLPVKIIVFNNSSLGFVAMEMKVAGLPPYGTDLKNPDFARMAEAIGIKGIRLEDPANVSAALEKAFAHDGPVLIDAVVNPSVLVMPPKIEFSQAKGFGLYALKQVFNGNGKEVWETLSSNFLG</sequence>
<keyword evidence="3 8" id="KW-0830">Ubiquinone</keyword>
<dbReference type="PANTHER" id="PTHR42981">
    <property type="entry name" value="PYRUVATE DEHYDROGENASE [UBIQUINONE]"/>
    <property type="match status" value="1"/>
</dbReference>
<dbReference type="InterPro" id="IPR012000">
    <property type="entry name" value="Thiamin_PyroP_enz_cen_dom"/>
</dbReference>
<comment type="subunit">
    <text evidence="3">Homotetramer.</text>
</comment>
<comment type="function">
    <text evidence="3">A peripheral cell membrane enzyme that catalyzes the oxidative decarboxylation of pyruvate to form acetate and CO(2). It channels electrons from the cytoplasm to the respiratory chain at the cell membrane via ubiquinone.</text>
</comment>
<keyword evidence="3" id="KW-1003">Cell membrane</keyword>
<dbReference type="InterPro" id="IPR047212">
    <property type="entry name" value="TPP_POXB-like"/>
</dbReference>
<dbReference type="SUPFAM" id="SSF52518">
    <property type="entry name" value="Thiamin diphosphate-binding fold (THDP-binding)"/>
    <property type="match status" value="2"/>
</dbReference>
<evidence type="ECO:0000259" key="5">
    <source>
        <dbReference type="Pfam" id="PF00205"/>
    </source>
</evidence>
<comment type="cofactor">
    <cofactor evidence="3">
        <name>FAD</name>
        <dbReference type="ChEBI" id="CHEBI:57692"/>
    </cofactor>
    <text evidence="3">Binds 1 FAD per subunit.</text>
</comment>
<name>A0ABY4I7F2_CHIFI</name>
<feature type="region of interest" description="FAD-binding domain" evidence="3">
    <location>
        <begin position="183"/>
        <end position="334"/>
    </location>
</feature>
<keyword evidence="9" id="KW-1185">Reference proteome</keyword>
<evidence type="ECO:0000313" key="9">
    <source>
        <dbReference type="Proteomes" id="UP000830198"/>
    </source>
</evidence>
<dbReference type="Proteomes" id="UP000830198">
    <property type="component" value="Chromosome"/>
</dbReference>
<dbReference type="GO" id="GO:0052737">
    <property type="term" value="F:pyruvate dehydrogenase (quinone) activity"/>
    <property type="evidence" value="ECO:0007669"/>
    <property type="project" value="UniProtKB-EC"/>
</dbReference>
<proteinExistence type="inferred from homology"/>
<feature type="binding site" evidence="3">
    <location>
        <position position="292"/>
    </location>
    <ligand>
        <name>FAD</name>
        <dbReference type="ChEBI" id="CHEBI:57692"/>
    </ligand>
</feature>
<keyword evidence="3" id="KW-0285">Flavoprotein</keyword>
<feature type="binding site" evidence="3">
    <location>
        <begin position="274"/>
        <end position="278"/>
    </location>
    <ligand>
        <name>FAD</name>
        <dbReference type="ChEBI" id="CHEBI:57692"/>
    </ligand>
</feature>
<keyword evidence="3" id="KW-0479">Metal-binding</keyword>
<dbReference type="PANTHER" id="PTHR42981:SF2">
    <property type="entry name" value="PYRUVATE DEHYDROGENASE [UBIQUINONE]"/>
    <property type="match status" value="1"/>
</dbReference>
<dbReference type="InterPro" id="IPR044261">
    <property type="entry name" value="Pyruvate_dehydrogenase"/>
</dbReference>
<evidence type="ECO:0000259" key="7">
    <source>
        <dbReference type="Pfam" id="PF02776"/>
    </source>
</evidence>
<dbReference type="NCBIfam" id="NF006591">
    <property type="entry name" value="PRK09124.1"/>
    <property type="match status" value="1"/>
</dbReference>
<keyword evidence="3" id="KW-0274">FAD</keyword>
<dbReference type="Pfam" id="PF02776">
    <property type="entry name" value="TPP_enzyme_N"/>
    <property type="match status" value="1"/>
</dbReference>
<feature type="domain" description="Thiamine pyrophosphate enzyme central" evidence="5">
    <location>
        <begin position="192"/>
        <end position="318"/>
    </location>
</feature>
<feature type="site" description="Moves into active site upon enzyme activation, plays a role in electron transfer" evidence="3">
    <location>
        <position position="467"/>
    </location>
</feature>
<dbReference type="InterPro" id="IPR047211">
    <property type="entry name" value="POXB-like"/>
</dbReference>
<comment type="catalytic activity">
    <reaction evidence="3">
        <text>a ubiquinone + pyruvate + H2O = a ubiquinol + acetate + CO2</text>
        <dbReference type="Rhea" id="RHEA:27405"/>
        <dbReference type="Rhea" id="RHEA-COMP:9565"/>
        <dbReference type="Rhea" id="RHEA-COMP:9566"/>
        <dbReference type="ChEBI" id="CHEBI:15361"/>
        <dbReference type="ChEBI" id="CHEBI:15377"/>
        <dbReference type="ChEBI" id="CHEBI:16389"/>
        <dbReference type="ChEBI" id="CHEBI:16526"/>
        <dbReference type="ChEBI" id="CHEBI:17976"/>
        <dbReference type="ChEBI" id="CHEBI:30089"/>
        <dbReference type="EC" id="1.2.5.1"/>
    </reaction>
</comment>
<dbReference type="CDD" id="cd07039">
    <property type="entry name" value="TPP_PYR_POX"/>
    <property type="match status" value="1"/>
</dbReference>
<comment type="cofactor">
    <cofactor evidence="3">
        <name>Mg(2+)</name>
        <dbReference type="ChEBI" id="CHEBI:18420"/>
    </cofactor>
    <text evidence="3">Binds 1 Mg(2+) ion per subunit.</text>
</comment>
<dbReference type="Pfam" id="PF02775">
    <property type="entry name" value="TPP_enzyme_C"/>
    <property type="match status" value="1"/>
</dbReference>
<keyword evidence="3" id="KW-0460">Magnesium</keyword>
<reference evidence="8 9" key="1">
    <citation type="submission" date="2022-04" db="EMBL/GenBank/DDBJ databases">
        <title>The arsenic-methylating capacity of Chitinophaga filiformis YT5 during chitin decomposition.</title>
        <authorList>
            <person name="Chen G."/>
            <person name="Liang Y."/>
        </authorList>
    </citation>
    <scope>NUCLEOTIDE SEQUENCE [LARGE SCALE GENOMIC DNA]</scope>
    <source>
        <strain evidence="8 9">YT5</strain>
    </source>
</reference>
<evidence type="ECO:0000259" key="6">
    <source>
        <dbReference type="Pfam" id="PF02775"/>
    </source>
</evidence>
<feature type="binding site" evidence="3">
    <location>
        <begin position="435"/>
        <end position="437"/>
    </location>
    <ligand>
        <name>thiamine diphosphate</name>
        <dbReference type="ChEBI" id="CHEBI:58937"/>
    </ligand>
</feature>
<dbReference type="Pfam" id="PF00205">
    <property type="entry name" value="TPP_enzyme_M"/>
    <property type="match status" value="1"/>
</dbReference>
<dbReference type="EMBL" id="CP095855">
    <property type="protein sequence ID" value="UPK72019.1"/>
    <property type="molecule type" value="Genomic_DNA"/>
</dbReference>
<feature type="binding site" evidence="3">
    <location>
        <position position="435"/>
    </location>
    <ligand>
        <name>Mg(2+)</name>
        <dbReference type="ChEBI" id="CHEBI:18420"/>
    </ligand>
</feature>
<dbReference type="CDD" id="cd02014">
    <property type="entry name" value="TPP_POX"/>
    <property type="match status" value="1"/>
</dbReference>
<feature type="domain" description="Thiamine pyrophosphate enzyme TPP-binding" evidence="6">
    <location>
        <begin position="381"/>
        <end position="526"/>
    </location>
</feature>
<evidence type="ECO:0000313" key="8">
    <source>
        <dbReference type="EMBL" id="UPK72019.1"/>
    </source>
</evidence>
<dbReference type="Gene3D" id="3.40.50.970">
    <property type="match status" value="2"/>
</dbReference>
<dbReference type="SUPFAM" id="SSF52467">
    <property type="entry name" value="DHS-like NAD/FAD-binding domain"/>
    <property type="match status" value="1"/>
</dbReference>
<keyword evidence="3" id="KW-0446">Lipid-binding</keyword>
<dbReference type="HAMAP" id="MF_00850">
    <property type="entry name" value="POX"/>
    <property type="match status" value="1"/>
</dbReference>
<feature type="domain" description="Thiamine pyrophosphate enzyme N-terminal TPP-binding" evidence="7">
    <location>
        <begin position="4"/>
        <end position="114"/>
    </location>
</feature>
<gene>
    <name evidence="3 8" type="primary">poxB</name>
    <name evidence="8" type="ORF">MYF79_12060</name>
</gene>
<comment type="subcellular location">
    <subcellularLocation>
        <location evidence="3">Cell membrane</location>
        <topology evidence="3">Peripheral membrane protein</topology>
        <orientation evidence="3">Cytoplasmic side</orientation>
    </subcellularLocation>
</comment>
<keyword evidence="3 8" id="KW-0560">Oxidoreductase</keyword>
<evidence type="ECO:0000256" key="1">
    <source>
        <dbReference type="ARBA" id="ARBA00007812"/>
    </source>
</evidence>
<feature type="binding site" evidence="3">
    <location>
        <begin position="462"/>
        <end position="468"/>
    </location>
    <ligand>
        <name>thiamine diphosphate</name>
        <dbReference type="ChEBI" id="CHEBI:58937"/>
    </ligand>
</feature>